<proteinExistence type="predicted"/>
<accession>A0ACB7ZKX6</accession>
<evidence type="ECO:0000313" key="2">
    <source>
        <dbReference type="Proteomes" id="UP000828048"/>
    </source>
</evidence>
<sequence length="1083" mass="118403">MRILFNFLLLLYCFYIPIYSVSGLSSDGISLLSLMRHWTSVPPSVQLSWNASDSTPCSWIGVTCGKNHNFVVALNLSNYQISGPLGPEIAHLSHLTSIDFSSNDFTGSIPSELGNLQNLRFLSLFSNSLMGAIPESLFRIPHLETLWLNLNKLNGSIPSNVGNMSEIISLYLYGNQLSGAIPFSIGNCSTLEELILTDNQLSGTLPGSLNNLENLVYLDVSNNILGGTIPLGLGGCRQLETLVLSFNQFIGGIPPELGNCSSLTRLAAVHCGLTGPIPPSFGLLTEMELLYLNENSLSGAIPPELGKCKSLSDLQLYGNQLEGEIPSELGFLSGLKNLWLFTNRLTGEIPISIWKIQSLENLLVYNNSLSGELPPEISELTQLRNISLFNNQFSGVIPQSLGVNCNLTQVDFTGNSFTGKIPPNLCSRKQLRKLLLGVNRLEGSIPSDVGSCSSLTRLILKENNLTGVLPEFVKIPNFSFMDLSNNFLTGVIPSSFSNLTNITLINLSMNRLTGPIPPELGGLVYLQGLNLSHNRLEGSLPSELSNCTELLHLDVGYNSLDGSIPSSLRSLKGLNTLTLSGNRFTGGVPPFLFQSTTLLSIQLGGNLLGGNIPSSIGAIQAAQYLQELNLSANGLTGHLPAGIANLAMLEQLDISCNNLTGTLAHIGELESLVEVNVSHNSFSGPIPDELMKFLNSSPSLFLGNQGLCVNCLRSGDLTCIGSSNFRNCNPSPKGVSRKLEIAMIAIGSLLSVVFLLLVLGYVFVWRRRPTQEVESYAEEGAFATLINKIMEATDNLHERYIIGRGAHGTVYKAAIPDKVYAVKKLVFAGLRGGNTNMVREIETVGKVRHRNLIKLEDFWLRKEYGLILYEYMENGSLHDVLHELKPSPNLEWSVRYKIALGTAHGLAYLHHDCDPAIVHRDIKPMNILLDSDMEPHISDFGIAKLLDQSSASTSSSTVPGTIGYIAPENVFTTTKSKESDVYSYGVVLLELITRKKALDPSFSEEVDMVGWVRSVWNNTEEIERIVDPILKDEFLDSSVMEQVIDVLFVALRCTEKEPRKRPTMRVVVKQLVDANVTTRSKPY</sequence>
<comment type="caution">
    <text evidence="1">The sequence shown here is derived from an EMBL/GenBank/DDBJ whole genome shotgun (WGS) entry which is preliminary data.</text>
</comment>
<keyword evidence="2" id="KW-1185">Reference proteome</keyword>
<gene>
    <name evidence="1" type="ORF">Vadar_021637</name>
</gene>
<evidence type="ECO:0000313" key="1">
    <source>
        <dbReference type="EMBL" id="KAH7866532.1"/>
    </source>
</evidence>
<reference evidence="1 2" key="1">
    <citation type="journal article" date="2021" name="Hortic Res">
        <title>High-quality reference genome and annotation aids understanding of berry development for evergreen blueberry (Vaccinium darrowii).</title>
        <authorList>
            <person name="Yu J."/>
            <person name="Hulse-Kemp A.M."/>
            <person name="Babiker E."/>
            <person name="Staton M."/>
        </authorList>
    </citation>
    <scope>NUCLEOTIDE SEQUENCE [LARGE SCALE GENOMIC DNA]</scope>
    <source>
        <strain evidence="2">cv. NJ 8807/NJ 8810</strain>
        <tissue evidence="1">Young leaf</tissue>
    </source>
</reference>
<organism evidence="1 2">
    <name type="scientific">Vaccinium darrowii</name>
    <dbReference type="NCBI Taxonomy" id="229202"/>
    <lineage>
        <taxon>Eukaryota</taxon>
        <taxon>Viridiplantae</taxon>
        <taxon>Streptophyta</taxon>
        <taxon>Embryophyta</taxon>
        <taxon>Tracheophyta</taxon>
        <taxon>Spermatophyta</taxon>
        <taxon>Magnoliopsida</taxon>
        <taxon>eudicotyledons</taxon>
        <taxon>Gunneridae</taxon>
        <taxon>Pentapetalae</taxon>
        <taxon>asterids</taxon>
        <taxon>Ericales</taxon>
        <taxon>Ericaceae</taxon>
        <taxon>Vaccinioideae</taxon>
        <taxon>Vaccinieae</taxon>
        <taxon>Vaccinium</taxon>
    </lineage>
</organism>
<dbReference type="EMBL" id="CM037159">
    <property type="protein sequence ID" value="KAH7866532.1"/>
    <property type="molecule type" value="Genomic_DNA"/>
</dbReference>
<name>A0ACB7ZKX6_9ERIC</name>
<protein>
    <submittedName>
        <fullName evidence="1">Uncharacterized protein</fullName>
    </submittedName>
</protein>
<dbReference type="Proteomes" id="UP000828048">
    <property type="component" value="Chromosome 9"/>
</dbReference>